<dbReference type="PANTHER" id="PTHR35089">
    <property type="entry name" value="CHAPERONE PROTEIN SKP"/>
    <property type="match status" value="1"/>
</dbReference>
<sequence>MKLETGNWKTCIFQVSSFKFHPKKEDIKRMQFFKKIFAGTIFLLFFFVFSSYGADVPKIAIVDLQKVSELSSAGKKIRAEITKKGKAMETELKTKATEIQKLEKGLEREAPVMSKEQRESKKREINIKLYDLKSLEKRYKEELFKFQNEKLKKMNKEVFEIVQEIGKKEGYLLIIEKMGVLYAPQSIDITEQLIEKYNAKFAK</sequence>
<keyword evidence="2" id="KW-0732">Signal</keyword>
<dbReference type="InterPro" id="IPR024930">
    <property type="entry name" value="Skp_dom_sf"/>
</dbReference>
<dbReference type="KEGG" id="dmm:dnm_083130"/>
<dbReference type="GO" id="GO:0005829">
    <property type="term" value="C:cytosol"/>
    <property type="evidence" value="ECO:0007669"/>
    <property type="project" value="TreeGrafter"/>
</dbReference>
<accession>A0A975BVG3</accession>
<dbReference type="AlphaFoldDB" id="A0A975BVG3"/>
<comment type="similarity">
    <text evidence="1">Belongs to the Skp family.</text>
</comment>
<dbReference type="SUPFAM" id="SSF111384">
    <property type="entry name" value="OmpH-like"/>
    <property type="match status" value="1"/>
</dbReference>
<gene>
    <name evidence="3" type="ORF">dnm_083130</name>
</gene>
<dbReference type="InterPro" id="IPR005632">
    <property type="entry name" value="Chaperone_Skp"/>
</dbReference>
<name>A0A975BVG3_9BACT</name>
<reference evidence="3" key="1">
    <citation type="journal article" date="2021" name="Microb. Physiol.">
        <title>Proteogenomic Insights into the Physiology of Marine, Sulfate-Reducing, Filamentous Desulfonema limicola and Desulfonema magnum.</title>
        <authorList>
            <person name="Schnaars V."/>
            <person name="Wohlbrand L."/>
            <person name="Scheve S."/>
            <person name="Hinrichs C."/>
            <person name="Reinhardt R."/>
            <person name="Rabus R."/>
        </authorList>
    </citation>
    <scope>NUCLEOTIDE SEQUENCE</scope>
    <source>
        <strain evidence="3">4be13</strain>
    </source>
</reference>
<evidence type="ECO:0000256" key="1">
    <source>
        <dbReference type="ARBA" id="ARBA00009091"/>
    </source>
</evidence>
<dbReference type="PANTHER" id="PTHR35089:SF1">
    <property type="entry name" value="CHAPERONE PROTEIN SKP"/>
    <property type="match status" value="1"/>
</dbReference>
<organism evidence="3 4">
    <name type="scientific">Desulfonema magnum</name>
    <dbReference type="NCBI Taxonomy" id="45655"/>
    <lineage>
        <taxon>Bacteria</taxon>
        <taxon>Pseudomonadati</taxon>
        <taxon>Thermodesulfobacteriota</taxon>
        <taxon>Desulfobacteria</taxon>
        <taxon>Desulfobacterales</taxon>
        <taxon>Desulfococcaceae</taxon>
        <taxon>Desulfonema</taxon>
    </lineage>
</organism>
<dbReference type="Gene3D" id="3.30.910.20">
    <property type="entry name" value="Skp domain"/>
    <property type="match status" value="1"/>
</dbReference>
<dbReference type="Pfam" id="PF03938">
    <property type="entry name" value="OmpH"/>
    <property type="match status" value="1"/>
</dbReference>
<evidence type="ECO:0000256" key="2">
    <source>
        <dbReference type="ARBA" id="ARBA00022729"/>
    </source>
</evidence>
<protein>
    <submittedName>
        <fullName evidence="3">Outer membrane chaperone, Skp family</fullName>
    </submittedName>
</protein>
<evidence type="ECO:0000313" key="4">
    <source>
        <dbReference type="Proteomes" id="UP000663722"/>
    </source>
</evidence>
<dbReference type="EMBL" id="CP061800">
    <property type="protein sequence ID" value="QTA92237.1"/>
    <property type="molecule type" value="Genomic_DNA"/>
</dbReference>
<keyword evidence="4" id="KW-1185">Reference proteome</keyword>
<dbReference type="Proteomes" id="UP000663722">
    <property type="component" value="Chromosome"/>
</dbReference>
<dbReference type="GO" id="GO:0051082">
    <property type="term" value="F:unfolded protein binding"/>
    <property type="evidence" value="ECO:0007669"/>
    <property type="project" value="InterPro"/>
</dbReference>
<dbReference type="GO" id="GO:0050821">
    <property type="term" value="P:protein stabilization"/>
    <property type="evidence" value="ECO:0007669"/>
    <property type="project" value="TreeGrafter"/>
</dbReference>
<dbReference type="SMART" id="SM00935">
    <property type="entry name" value="OmpH"/>
    <property type="match status" value="1"/>
</dbReference>
<evidence type="ECO:0000313" key="3">
    <source>
        <dbReference type="EMBL" id="QTA92237.1"/>
    </source>
</evidence>
<proteinExistence type="inferred from homology"/>